<evidence type="ECO:0000256" key="5">
    <source>
        <dbReference type="ARBA" id="ARBA00022490"/>
    </source>
</evidence>
<evidence type="ECO:0000256" key="9">
    <source>
        <dbReference type="SAM" id="MobiDB-lite"/>
    </source>
</evidence>
<keyword evidence="4" id="KW-0813">Transport</keyword>
<keyword evidence="6" id="KW-0967">Endosome</keyword>
<keyword evidence="5" id="KW-0963">Cytoplasm</keyword>
<organism evidence="12 13">
    <name type="scientific">Exophiala oligosperma</name>
    <dbReference type="NCBI Taxonomy" id="215243"/>
    <lineage>
        <taxon>Eukaryota</taxon>
        <taxon>Fungi</taxon>
        <taxon>Dikarya</taxon>
        <taxon>Ascomycota</taxon>
        <taxon>Pezizomycotina</taxon>
        <taxon>Eurotiomycetes</taxon>
        <taxon>Chaetothyriomycetidae</taxon>
        <taxon>Chaetothyriales</taxon>
        <taxon>Herpotrichiellaceae</taxon>
        <taxon>Exophiala</taxon>
    </lineage>
</organism>
<dbReference type="OrthoDB" id="391137at2759"/>
<feature type="compositionally biased region" description="Pro residues" evidence="9">
    <location>
        <begin position="332"/>
        <end position="342"/>
    </location>
</feature>
<dbReference type="Pfam" id="PF04652">
    <property type="entry name" value="Vta1"/>
    <property type="match status" value="1"/>
</dbReference>
<dbReference type="InterPro" id="IPR044538">
    <property type="entry name" value="Vta1-like"/>
</dbReference>
<comment type="subcellular location">
    <subcellularLocation>
        <location evidence="2">Cytoplasm</location>
    </subcellularLocation>
    <subcellularLocation>
        <location evidence="1">Endosome membrane</location>
        <topology evidence="1">Peripheral membrane protein</topology>
    </subcellularLocation>
</comment>
<evidence type="ECO:0000259" key="10">
    <source>
        <dbReference type="Pfam" id="PF04652"/>
    </source>
</evidence>
<evidence type="ECO:0008006" key="14">
    <source>
        <dbReference type="Google" id="ProtNLM"/>
    </source>
</evidence>
<dbReference type="GO" id="GO:0015031">
    <property type="term" value="P:protein transport"/>
    <property type="evidence" value="ECO:0007669"/>
    <property type="project" value="UniProtKB-KW"/>
</dbReference>
<keyword evidence="7" id="KW-0653">Protein transport</keyword>
<evidence type="ECO:0000313" key="13">
    <source>
        <dbReference type="Proteomes" id="UP000053342"/>
    </source>
</evidence>
<dbReference type="Proteomes" id="UP000053342">
    <property type="component" value="Unassembled WGS sequence"/>
</dbReference>
<protein>
    <recommendedName>
        <fullName evidence="14">Vta1/callose synthase N-terminal domain-containing protein</fullName>
    </recommendedName>
</protein>
<evidence type="ECO:0000259" key="11">
    <source>
        <dbReference type="Pfam" id="PF18097"/>
    </source>
</evidence>
<sequence>MATQLPAALKAADISRFAHRAAQLEKPKPIIAYWCEYWIINQILAKGLHNTDQECLAYTTTLMDKLEQFKAEHAEEAAVTDDVAGKAYVEQFGLETFERADNAIRANKASRQTADTFQASATFLDLLQIWGPLDTEIAAKVKYAKYHALRIAKALKAGEDPNLSNPKPEETPAAEEALPELDPDDADVRALEGKTPTKKSRQPSVVEVPDEADRIQKMLAQRSLQDESLHPSRETSMPPPPIKKGRQPSVVEVPDEADRIQHRLAHQSVMDESLHPSRAPSLPQSPGNDVSPIAAQDAAAFYTNQAEPSDISPLDPPTERKQSVGGNYFPRIPSPPSAPAPGLPSSRTEVGGLPPELLPSAPTDVDMDLGGGGDSGAGAASSDLPSAAPPPDSTLTTGRGELAALNNRFRQSPPPPPHRHGQFLPQVDPGQTTQIPPNFLPQAPPPQVPQNPPQLRELKGPVPPVPQSQQPPPLAAAAQSVSTPAPAPVVNTGDVDDQAMMKAQKHARWAISALNFEDVPTAVRELREALATLGQR</sequence>
<dbReference type="GO" id="GO:0032511">
    <property type="term" value="P:late endosome to vacuole transport via multivesicular body sorting pathway"/>
    <property type="evidence" value="ECO:0007669"/>
    <property type="project" value="InterPro"/>
</dbReference>
<feature type="domain" description="Vta1/callose synthase N-terminal" evidence="10">
    <location>
        <begin position="13"/>
        <end position="156"/>
    </location>
</feature>
<dbReference type="EMBL" id="KN847332">
    <property type="protein sequence ID" value="KIW48144.1"/>
    <property type="molecule type" value="Genomic_DNA"/>
</dbReference>
<dbReference type="VEuPathDB" id="FungiDB:PV06_00763"/>
<keyword evidence="13" id="KW-1185">Reference proteome</keyword>
<accession>A0A0D2EJQ1</accession>
<feature type="compositionally biased region" description="Basic and acidic residues" evidence="9">
    <location>
        <begin position="224"/>
        <end position="233"/>
    </location>
</feature>
<evidence type="ECO:0000256" key="6">
    <source>
        <dbReference type="ARBA" id="ARBA00022753"/>
    </source>
</evidence>
<dbReference type="GeneID" id="27352837"/>
<evidence type="ECO:0000256" key="4">
    <source>
        <dbReference type="ARBA" id="ARBA00022448"/>
    </source>
</evidence>
<dbReference type="RefSeq" id="XP_016268360.1">
    <property type="nucleotide sequence ID" value="XM_016401307.1"/>
</dbReference>
<feature type="region of interest" description="Disordered" evidence="9">
    <location>
        <begin position="223"/>
        <end position="494"/>
    </location>
</feature>
<dbReference type="InterPro" id="IPR041212">
    <property type="entry name" value="Vta1_C"/>
</dbReference>
<feature type="region of interest" description="Disordered" evidence="9">
    <location>
        <begin position="158"/>
        <end position="183"/>
    </location>
</feature>
<dbReference type="STRING" id="215243.A0A0D2EJQ1"/>
<feature type="compositionally biased region" description="Pro residues" evidence="9">
    <location>
        <begin position="461"/>
        <end position="474"/>
    </location>
</feature>
<dbReference type="Pfam" id="PF18097">
    <property type="entry name" value="Vta1_C"/>
    <property type="match status" value="1"/>
</dbReference>
<dbReference type="GO" id="GO:0005771">
    <property type="term" value="C:multivesicular body"/>
    <property type="evidence" value="ECO:0007669"/>
    <property type="project" value="TreeGrafter"/>
</dbReference>
<evidence type="ECO:0000256" key="8">
    <source>
        <dbReference type="ARBA" id="ARBA00023136"/>
    </source>
</evidence>
<evidence type="ECO:0000256" key="1">
    <source>
        <dbReference type="ARBA" id="ARBA00004481"/>
    </source>
</evidence>
<keyword evidence="8" id="KW-0472">Membrane</keyword>
<dbReference type="HOGENOM" id="CLU_030378_0_0_1"/>
<dbReference type="Gene3D" id="1.25.40.270">
    <property type="entry name" value="Vacuolar protein sorting-associated protein vta1"/>
    <property type="match status" value="1"/>
</dbReference>
<reference evidence="12 13" key="1">
    <citation type="submission" date="2015-01" db="EMBL/GenBank/DDBJ databases">
        <title>The Genome Sequence of Exophiala oligosperma CBS72588.</title>
        <authorList>
            <consortium name="The Broad Institute Genomics Platform"/>
            <person name="Cuomo C."/>
            <person name="de Hoog S."/>
            <person name="Gorbushina A."/>
            <person name="Stielow B."/>
            <person name="Teixiera M."/>
            <person name="Abouelleil A."/>
            <person name="Chapman S.B."/>
            <person name="Priest M."/>
            <person name="Young S.K."/>
            <person name="Wortman J."/>
            <person name="Nusbaum C."/>
            <person name="Birren B."/>
        </authorList>
    </citation>
    <scope>NUCLEOTIDE SEQUENCE [LARGE SCALE GENOMIC DNA]</scope>
    <source>
        <strain evidence="12 13">CBS 72588</strain>
    </source>
</reference>
<dbReference type="PANTHER" id="PTHR46009:SF1">
    <property type="entry name" value="VACUOLAR PROTEIN SORTING-ASSOCIATED PROTEIN VTA1 HOMOLOG"/>
    <property type="match status" value="1"/>
</dbReference>
<dbReference type="AlphaFoldDB" id="A0A0D2EJQ1"/>
<feature type="domain" description="Vta1 C-terminal" evidence="11">
    <location>
        <begin position="498"/>
        <end position="533"/>
    </location>
</feature>
<evidence type="ECO:0000256" key="2">
    <source>
        <dbReference type="ARBA" id="ARBA00004496"/>
    </source>
</evidence>
<proteinExistence type="inferred from homology"/>
<evidence type="ECO:0000256" key="7">
    <source>
        <dbReference type="ARBA" id="ARBA00022927"/>
    </source>
</evidence>
<gene>
    <name evidence="12" type="ORF">PV06_00763</name>
</gene>
<evidence type="ECO:0000256" key="3">
    <source>
        <dbReference type="ARBA" id="ARBA00007895"/>
    </source>
</evidence>
<name>A0A0D2EJQ1_9EURO</name>
<feature type="compositionally biased region" description="Low complexity" evidence="9">
    <location>
        <begin position="377"/>
        <end position="386"/>
    </location>
</feature>
<dbReference type="InterPro" id="IPR039431">
    <property type="entry name" value="Vta1/CALS_N"/>
</dbReference>
<evidence type="ECO:0000313" key="12">
    <source>
        <dbReference type="EMBL" id="KIW48144.1"/>
    </source>
</evidence>
<dbReference type="GO" id="GO:0010008">
    <property type="term" value="C:endosome membrane"/>
    <property type="evidence" value="ECO:0007669"/>
    <property type="project" value="UniProtKB-SubCell"/>
</dbReference>
<dbReference type="InterPro" id="IPR023175">
    <property type="entry name" value="Vta1/CALS_N_sf"/>
</dbReference>
<feature type="compositionally biased region" description="Pro residues" evidence="9">
    <location>
        <begin position="438"/>
        <end position="452"/>
    </location>
</feature>
<dbReference type="PANTHER" id="PTHR46009">
    <property type="entry name" value="VACUOLAR PROTEIN SORTING-ASSOCIATED PROTEIN VTA1 HOMOLOG"/>
    <property type="match status" value="1"/>
</dbReference>
<dbReference type="Gene3D" id="1.20.5.420">
    <property type="entry name" value="Immunoglobulin FC, subunit C"/>
    <property type="match status" value="1"/>
</dbReference>
<comment type="similarity">
    <text evidence="3">Belongs to the VTA1 family.</text>
</comment>